<dbReference type="Proteomes" id="UP001232001">
    <property type="component" value="Chromosome"/>
</dbReference>
<sequence length="735" mass="85068">MKTKIIRRDIEGKSIVWFEDTNQYIIVEPLVAEILLLLHNKTNKQEIITHLFNQVNIPYQQAANLVTDIETLLISSNNRSISESTSIDKPNNFEIIKYYVVNNIVFKVSYATGKEAFLIHPKFAHLEVEKSTKTHHHFEVYSNANAISFTVDGVIIGTWNLKETHYFQGKFSMELVQKIHHKSEDEWMGVFHASAVSNGTNAILCLGDSGNGKSTSLALLQANGFTCLADDFVPIDATNKKIYSFPAAISIKKNSIKTLLPFYPNLETAKEYNFKNLNKIVRFLPPNTNNFSQQNPCKALLFIKYEPDSDLKIDKISKLHAFQQLVPDSWLSPSRENAEIFLDWFDKLPCYQLTYSDNEKMITTVKKSSQMNYKETLLFVGKCLTITHEIHNRVLVEEKIKANLVDWDAVVKLSTAHYVFPALYCNFKRVNFLAYLPTDLVEYMKHITDLNRERNQQIIEQAKEINELLRSNNITPVFLKGTGNLLEGLYEDIAERMVGDIDFIVSQEEYQPTIQILNDNNYVKVIESEYDFPSFKHHPRLQKKEKIAAVEIHKELLIEKYADEFNYEFVSKDSIHSDSINFLSYQNQLSLSIIAKQINDDGQFYNNISLRNAYDVFLLSKKVNPLEAISNYNKLFIPLNNFLAITRFTLNSETVTFKTDRHSSKAITLFNKGLIKPSKKTITRKKLFLQKRINIISKAFSNKEIRTWLFKRISDREWIRQKLIQLGLKKLKLTL</sequence>
<name>A0ABY8L5J0_9FLAO</name>
<dbReference type="Pfam" id="PF14907">
    <property type="entry name" value="NTP_transf_5"/>
    <property type="match status" value="1"/>
</dbReference>
<proteinExistence type="predicted"/>
<dbReference type="Gene3D" id="3.40.50.300">
    <property type="entry name" value="P-loop containing nucleotide triphosphate hydrolases"/>
    <property type="match status" value="1"/>
</dbReference>
<dbReference type="SUPFAM" id="SSF53795">
    <property type="entry name" value="PEP carboxykinase-like"/>
    <property type="match status" value="1"/>
</dbReference>
<evidence type="ECO:0000313" key="1">
    <source>
        <dbReference type="EMBL" id="WGH75405.1"/>
    </source>
</evidence>
<accession>A0ABY8L5J0</accession>
<dbReference type="RefSeq" id="WP_279651290.1">
    <property type="nucleotide sequence ID" value="NZ_CP122539.1"/>
</dbReference>
<organism evidence="1 2">
    <name type="scientific">Tenacibaculum tangerinum</name>
    <dbReference type="NCBI Taxonomy" id="3038772"/>
    <lineage>
        <taxon>Bacteria</taxon>
        <taxon>Pseudomonadati</taxon>
        <taxon>Bacteroidota</taxon>
        <taxon>Flavobacteriia</taxon>
        <taxon>Flavobacteriales</taxon>
        <taxon>Flavobacteriaceae</taxon>
        <taxon>Tenacibaculum</taxon>
    </lineage>
</organism>
<keyword evidence="2" id="KW-1185">Reference proteome</keyword>
<dbReference type="InterPro" id="IPR039498">
    <property type="entry name" value="NTP_transf_5"/>
</dbReference>
<gene>
    <name evidence="1" type="ORF">P8625_15245</name>
</gene>
<evidence type="ECO:0000313" key="2">
    <source>
        <dbReference type="Proteomes" id="UP001232001"/>
    </source>
</evidence>
<dbReference type="EMBL" id="CP122539">
    <property type="protein sequence ID" value="WGH75405.1"/>
    <property type="molecule type" value="Genomic_DNA"/>
</dbReference>
<protein>
    <submittedName>
        <fullName evidence="1">Nucleotidyltransferase family protein</fullName>
    </submittedName>
</protein>
<dbReference type="InterPro" id="IPR027417">
    <property type="entry name" value="P-loop_NTPase"/>
</dbReference>
<reference evidence="1 2" key="1">
    <citation type="submission" date="2023-04" db="EMBL/GenBank/DDBJ databases">
        <title>Tenacibaculum tangerinum sp. nov., isolated from sea tidal flat of South Korea.</title>
        <authorList>
            <person name="Lee S.H."/>
            <person name="Kim J.-J."/>
        </authorList>
    </citation>
    <scope>NUCLEOTIDE SEQUENCE [LARGE SCALE GENOMIC DNA]</scope>
    <source>
        <strain evidence="1 2">GRR-S3-23</strain>
    </source>
</reference>